<sequence>MQLLQLHYFLTVAKTEHMSHAASALNISQSSLSKTIAKLEDDIGVPLFDRNGKNIRLNRYGKYFAKEVERALRILEDAHEAVQEMAGIEEDQVSVSVMSSTILPPIFRSFYERRPNVRIYQSILPDVVAKERLISGEIELCVSNTPIIGQGIEWLPVLKERLDLIVPKDHWLAQYDEIDLIEAKNERFIGYKSGLESVSMFEHCCLQSGFKPNIVFEGTELSIVLQLVDEGQGISFYPEYSFLGNHLKNTKIIRLKNDHCFQMVGFAWLKDRKYSYVATQFRQHMIQAFADINKNSNSSLIK</sequence>
<evidence type="ECO:0000256" key="3">
    <source>
        <dbReference type="ARBA" id="ARBA00023125"/>
    </source>
</evidence>
<organism evidence="6 7">
    <name type="scientific">Lysinibacillus halotolerans</name>
    <dbReference type="NCBI Taxonomy" id="1368476"/>
    <lineage>
        <taxon>Bacteria</taxon>
        <taxon>Bacillati</taxon>
        <taxon>Bacillota</taxon>
        <taxon>Bacilli</taxon>
        <taxon>Bacillales</taxon>
        <taxon>Bacillaceae</taxon>
        <taxon>Lysinibacillus</taxon>
    </lineage>
</organism>
<dbReference type="Proteomes" id="UP000279909">
    <property type="component" value="Unassembled WGS sequence"/>
</dbReference>
<dbReference type="InterPro" id="IPR036390">
    <property type="entry name" value="WH_DNA-bd_sf"/>
</dbReference>
<evidence type="ECO:0000313" key="6">
    <source>
        <dbReference type="EMBL" id="RNC98081.1"/>
    </source>
</evidence>
<evidence type="ECO:0000313" key="7">
    <source>
        <dbReference type="Proteomes" id="UP000279909"/>
    </source>
</evidence>
<dbReference type="InterPro" id="IPR036388">
    <property type="entry name" value="WH-like_DNA-bd_sf"/>
</dbReference>
<dbReference type="CDD" id="cd05466">
    <property type="entry name" value="PBP2_LTTR_substrate"/>
    <property type="match status" value="1"/>
</dbReference>
<dbReference type="GO" id="GO:0003700">
    <property type="term" value="F:DNA-binding transcription factor activity"/>
    <property type="evidence" value="ECO:0007669"/>
    <property type="project" value="InterPro"/>
</dbReference>
<evidence type="ECO:0000259" key="5">
    <source>
        <dbReference type="PROSITE" id="PS50931"/>
    </source>
</evidence>
<dbReference type="InterPro" id="IPR005119">
    <property type="entry name" value="LysR_subst-bd"/>
</dbReference>
<dbReference type="FunFam" id="1.10.10.10:FF:000001">
    <property type="entry name" value="LysR family transcriptional regulator"/>
    <property type="match status" value="1"/>
</dbReference>
<dbReference type="PANTHER" id="PTHR30346">
    <property type="entry name" value="TRANSCRIPTIONAL DUAL REGULATOR HCAR-RELATED"/>
    <property type="match status" value="1"/>
</dbReference>
<dbReference type="AlphaFoldDB" id="A0A3M8H6L8"/>
<dbReference type="RefSeq" id="WP_122972603.1">
    <property type="nucleotide sequence ID" value="NZ_RHLQ01000031.1"/>
</dbReference>
<accession>A0A3M8H6L8</accession>
<keyword evidence="4" id="KW-0804">Transcription</keyword>
<reference evidence="6 7" key="1">
    <citation type="journal article" date="2014" name="Int. J. Syst. Evol. Microbiol.">
        <title>Lysinibacillus halotolerans sp. nov., isolated from saline-alkaline soil.</title>
        <authorList>
            <person name="Kong D."/>
            <person name="Wang Y."/>
            <person name="Zhao B."/>
            <person name="Li Y."/>
            <person name="Song J."/>
            <person name="Zhai Y."/>
            <person name="Zhang C."/>
            <person name="Wang H."/>
            <person name="Chen X."/>
            <person name="Zhao B."/>
            <person name="Ruan Z."/>
        </authorList>
    </citation>
    <scope>NUCLEOTIDE SEQUENCE [LARGE SCALE GENOMIC DNA]</scope>
    <source>
        <strain evidence="6 7">MCCC 1A12703</strain>
    </source>
</reference>
<keyword evidence="7" id="KW-1185">Reference proteome</keyword>
<dbReference type="GO" id="GO:0032993">
    <property type="term" value="C:protein-DNA complex"/>
    <property type="evidence" value="ECO:0007669"/>
    <property type="project" value="TreeGrafter"/>
</dbReference>
<gene>
    <name evidence="6" type="ORF">EC501_12310</name>
</gene>
<comment type="similarity">
    <text evidence="1">Belongs to the LysR transcriptional regulatory family.</text>
</comment>
<proteinExistence type="inferred from homology"/>
<protein>
    <submittedName>
        <fullName evidence="6">LysR family transcriptional regulator</fullName>
    </submittedName>
</protein>
<dbReference type="PROSITE" id="PS50931">
    <property type="entry name" value="HTH_LYSR"/>
    <property type="match status" value="1"/>
</dbReference>
<dbReference type="InterPro" id="IPR000847">
    <property type="entry name" value="LysR_HTH_N"/>
</dbReference>
<comment type="caution">
    <text evidence="6">The sequence shown here is derived from an EMBL/GenBank/DDBJ whole genome shotgun (WGS) entry which is preliminary data.</text>
</comment>
<dbReference type="SUPFAM" id="SSF46785">
    <property type="entry name" value="Winged helix' DNA-binding domain"/>
    <property type="match status" value="1"/>
</dbReference>
<dbReference type="SUPFAM" id="SSF53850">
    <property type="entry name" value="Periplasmic binding protein-like II"/>
    <property type="match status" value="1"/>
</dbReference>
<dbReference type="PRINTS" id="PR00039">
    <property type="entry name" value="HTHLYSR"/>
</dbReference>
<evidence type="ECO:0000256" key="1">
    <source>
        <dbReference type="ARBA" id="ARBA00009437"/>
    </source>
</evidence>
<dbReference type="Pfam" id="PF03466">
    <property type="entry name" value="LysR_substrate"/>
    <property type="match status" value="1"/>
</dbReference>
<evidence type="ECO:0000256" key="2">
    <source>
        <dbReference type="ARBA" id="ARBA00023015"/>
    </source>
</evidence>
<dbReference type="EMBL" id="RHLQ01000031">
    <property type="protein sequence ID" value="RNC98081.1"/>
    <property type="molecule type" value="Genomic_DNA"/>
</dbReference>
<name>A0A3M8H6L8_9BACI</name>
<dbReference type="Gene3D" id="3.40.190.290">
    <property type="match status" value="1"/>
</dbReference>
<dbReference type="PANTHER" id="PTHR30346:SF28">
    <property type="entry name" value="HTH-TYPE TRANSCRIPTIONAL REGULATOR CYNR"/>
    <property type="match status" value="1"/>
</dbReference>
<dbReference type="Gene3D" id="1.10.10.10">
    <property type="entry name" value="Winged helix-like DNA-binding domain superfamily/Winged helix DNA-binding domain"/>
    <property type="match status" value="1"/>
</dbReference>
<evidence type="ECO:0000256" key="4">
    <source>
        <dbReference type="ARBA" id="ARBA00023163"/>
    </source>
</evidence>
<feature type="domain" description="HTH lysR-type" evidence="5">
    <location>
        <begin position="1"/>
        <end position="58"/>
    </location>
</feature>
<dbReference type="OrthoDB" id="9803735at2"/>
<dbReference type="GO" id="GO:0003677">
    <property type="term" value="F:DNA binding"/>
    <property type="evidence" value="ECO:0007669"/>
    <property type="project" value="UniProtKB-KW"/>
</dbReference>
<dbReference type="Pfam" id="PF00126">
    <property type="entry name" value="HTH_1"/>
    <property type="match status" value="1"/>
</dbReference>
<keyword evidence="2" id="KW-0805">Transcription regulation</keyword>
<keyword evidence="3" id="KW-0238">DNA-binding</keyword>